<dbReference type="InterPro" id="IPR021514">
    <property type="entry name" value="DUF3176"/>
</dbReference>
<accession>A0AAN6YPF9</accession>
<sequence length="563" mass="61187">MEADSLNQQPSSLSDNNQEVKEGTSWGWTLEVLSIVGSVGWMVGCIAILGKMKDRPLSDWTFFLSLPATLAIFATASKLTAAIAVSACISQYKWIHFKKAPRRLVDLDLFDSASRGPLGSLILLCRRPKGIASIGALVTILALALDVFVQQVIKLKDQDVFKEDGRAILGAVHTWNSTSKLPGGIVSDVASAFRAPLDESDVPMQGAIYRGVFRLQNPPVFQCNASRCIWDDPVATLGFQSICSDVSEETFRNANESLWGNFAGKGQNLTTPGGITLPATFSPTSFQTAVTIGAKSLLSSTVTDPNTTLVNPDLVRIALFKTATNDSNYVVYLNTSRVFECDLKMVAYHYTNVSSSGPHLTIVRTDTIPLSPGIATKDTRFESGKIYNGVEYRQENLPTLKVSLAEMRAVTALFTSSRFSGSIFKGLAPLSAPSGMGDAFRTDWQIPAIFENMAQSMTDQLRSSYPERAYGVSVNQTIFVHVYWEWMILPLIVEVVSIAFVVTVLIKSRKAKDVQLWKSSAVAILAHGLSFDGVSPGMGTLGPNVQSVGELEDMSKRVKVKLG</sequence>
<gene>
    <name evidence="2" type="ORF">QBC38DRAFT_374273</name>
</gene>
<feature type="transmembrane region" description="Helical" evidence="1">
    <location>
        <begin position="130"/>
        <end position="149"/>
    </location>
</feature>
<feature type="transmembrane region" description="Helical" evidence="1">
    <location>
        <begin position="62"/>
        <end position="89"/>
    </location>
</feature>
<name>A0AAN6YPF9_9PEZI</name>
<keyword evidence="1" id="KW-0812">Transmembrane</keyword>
<reference evidence="2" key="1">
    <citation type="journal article" date="2023" name="Mol. Phylogenet. Evol.">
        <title>Genome-scale phylogeny and comparative genomics of the fungal order Sordariales.</title>
        <authorList>
            <person name="Hensen N."/>
            <person name="Bonometti L."/>
            <person name="Westerberg I."/>
            <person name="Brannstrom I.O."/>
            <person name="Guillou S."/>
            <person name="Cros-Aarteil S."/>
            <person name="Calhoun S."/>
            <person name="Haridas S."/>
            <person name="Kuo A."/>
            <person name="Mondo S."/>
            <person name="Pangilinan J."/>
            <person name="Riley R."/>
            <person name="LaButti K."/>
            <person name="Andreopoulos B."/>
            <person name="Lipzen A."/>
            <person name="Chen C."/>
            <person name="Yan M."/>
            <person name="Daum C."/>
            <person name="Ng V."/>
            <person name="Clum A."/>
            <person name="Steindorff A."/>
            <person name="Ohm R.A."/>
            <person name="Martin F."/>
            <person name="Silar P."/>
            <person name="Natvig D.O."/>
            <person name="Lalanne C."/>
            <person name="Gautier V."/>
            <person name="Ament-Velasquez S.L."/>
            <person name="Kruys A."/>
            <person name="Hutchinson M.I."/>
            <person name="Powell A.J."/>
            <person name="Barry K."/>
            <person name="Miller A.N."/>
            <person name="Grigoriev I.V."/>
            <person name="Debuchy R."/>
            <person name="Gladieux P."/>
            <person name="Hiltunen Thoren M."/>
            <person name="Johannesson H."/>
        </authorList>
    </citation>
    <scope>NUCLEOTIDE SEQUENCE</scope>
    <source>
        <strain evidence="2">CBS 990.96</strain>
    </source>
</reference>
<comment type="caution">
    <text evidence="2">The sequence shown here is derived from an EMBL/GenBank/DDBJ whole genome shotgun (WGS) entry which is preliminary data.</text>
</comment>
<protein>
    <submittedName>
        <fullName evidence="2">Uncharacterized protein</fullName>
    </submittedName>
</protein>
<organism evidence="2 3">
    <name type="scientific">Podospora fimiseda</name>
    <dbReference type="NCBI Taxonomy" id="252190"/>
    <lineage>
        <taxon>Eukaryota</taxon>
        <taxon>Fungi</taxon>
        <taxon>Dikarya</taxon>
        <taxon>Ascomycota</taxon>
        <taxon>Pezizomycotina</taxon>
        <taxon>Sordariomycetes</taxon>
        <taxon>Sordariomycetidae</taxon>
        <taxon>Sordariales</taxon>
        <taxon>Podosporaceae</taxon>
        <taxon>Podospora</taxon>
    </lineage>
</organism>
<dbReference type="EMBL" id="MU865450">
    <property type="protein sequence ID" value="KAK4222884.1"/>
    <property type="molecule type" value="Genomic_DNA"/>
</dbReference>
<keyword evidence="1" id="KW-1133">Transmembrane helix</keyword>
<dbReference type="AlphaFoldDB" id="A0AAN6YPF9"/>
<keyword evidence="1" id="KW-0472">Membrane</keyword>
<dbReference type="PANTHER" id="PTHR35394:SF5">
    <property type="entry name" value="DUF3176 DOMAIN-CONTAINING PROTEIN"/>
    <property type="match status" value="1"/>
</dbReference>
<keyword evidence="3" id="KW-1185">Reference proteome</keyword>
<evidence type="ECO:0000313" key="2">
    <source>
        <dbReference type="EMBL" id="KAK4222884.1"/>
    </source>
</evidence>
<dbReference type="Proteomes" id="UP001301958">
    <property type="component" value="Unassembled WGS sequence"/>
</dbReference>
<dbReference type="Pfam" id="PF11374">
    <property type="entry name" value="DUF3176"/>
    <property type="match status" value="1"/>
</dbReference>
<feature type="transmembrane region" description="Helical" evidence="1">
    <location>
        <begin position="483"/>
        <end position="506"/>
    </location>
</feature>
<dbReference type="PANTHER" id="PTHR35394">
    <property type="entry name" value="DUF3176 DOMAIN-CONTAINING PROTEIN"/>
    <property type="match status" value="1"/>
</dbReference>
<proteinExistence type="predicted"/>
<evidence type="ECO:0000313" key="3">
    <source>
        <dbReference type="Proteomes" id="UP001301958"/>
    </source>
</evidence>
<evidence type="ECO:0000256" key="1">
    <source>
        <dbReference type="SAM" id="Phobius"/>
    </source>
</evidence>
<reference evidence="2" key="2">
    <citation type="submission" date="2023-05" db="EMBL/GenBank/DDBJ databases">
        <authorList>
            <consortium name="Lawrence Berkeley National Laboratory"/>
            <person name="Steindorff A."/>
            <person name="Hensen N."/>
            <person name="Bonometti L."/>
            <person name="Westerberg I."/>
            <person name="Brannstrom I.O."/>
            <person name="Guillou S."/>
            <person name="Cros-Aarteil S."/>
            <person name="Calhoun S."/>
            <person name="Haridas S."/>
            <person name="Kuo A."/>
            <person name="Mondo S."/>
            <person name="Pangilinan J."/>
            <person name="Riley R."/>
            <person name="Labutti K."/>
            <person name="Andreopoulos B."/>
            <person name="Lipzen A."/>
            <person name="Chen C."/>
            <person name="Yanf M."/>
            <person name="Daum C."/>
            <person name="Ng V."/>
            <person name="Clum A."/>
            <person name="Ohm R."/>
            <person name="Martin F."/>
            <person name="Silar P."/>
            <person name="Natvig D."/>
            <person name="Lalanne C."/>
            <person name="Gautier V."/>
            <person name="Ament-Velasquez S.L."/>
            <person name="Kruys A."/>
            <person name="Hutchinson M.I."/>
            <person name="Powell A.J."/>
            <person name="Barry K."/>
            <person name="Miller A.N."/>
            <person name="Grigoriev I.V."/>
            <person name="Debuchy R."/>
            <person name="Gladieux P."/>
            <person name="Thoren M.H."/>
            <person name="Johannesson H."/>
        </authorList>
    </citation>
    <scope>NUCLEOTIDE SEQUENCE</scope>
    <source>
        <strain evidence="2">CBS 990.96</strain>
    </source>
</reference>
<feature type="transmembrane region" description="Helical" evidence="1">
    <location>
        <begin position="28"/>
        <end position="50"/>
    </location>
</feature>